<accession>X0T2Z5</accession>
<dbReference type="AlphaFoldDB" id="X0T2Z5"/>
<evidence type="ECO:0000313" key="1">
    <source>
        <dbReference type="EMBL" id="GAF87604.1"/>
    </source>
</evidence>
<proteinExistence type="predicted"/>
<dbReference type="EMBL" id="BARS01015161">
    <property type="protein sequence ID" value="GAF87604.1"/>
    <property type="molecule type" value="Genomic_DNA"/>
</dbReference>
<name>X0T2Z5_9ZZZZ</name>
<organism evidence="1">
    <name type="scientific">marine sediment metagenome</name>
    <dbReference type="NCBI Taxonomy" id="412755"/>
    <lineage>
        <taxon>unclassified sequences</taxon>
        <taxon>metagenomes</taxon>
        <taxon>ecological metagenomes</taxon>
    </lineage>
</organism>
<dbReference type="Gene3D" id="3.55.40.10">
    <property type="entry name" value="minor pseudopilin epsh domain"/>
    <property type="match status" value="1"/>
</dbReference>
<comment type="caution">
    <text evidence="1">The sequence shown here is derived from an EMBL/GenBank/DDBJ whole genome shotgun (WGS) entry which is preliminary data.</text>
</comment>
<sequence>MKLDTTARSISSALRTARGYAISNNTEYYVFFDPATTPNTYFISDQEDGSVVEEKIYKLATGVWFYDPDGADAIGFTKGTHVNAKAACFKSTGELNETASSTSVYIADGNDATTQYKKTITVERTTGRVKID</sequence>
<gene>
    <name evidence="1" type="ORF">S01H1_25148</name>
</gene>
<reference evidence="1" key="1">
    <citation type="journal article" date="2014" name="Front. Microbiol.">
        <title>High frequency of phylogenetically diverse reductive dehalogenase-homologous genes in deep subseafloor sedimentary metagenomes.</title>
        <authorList>
            <person name="Kawai M."/>
            <person name="Futagami T."/>
            <person name="Toyoda A."/>
            <person name="Takaki Y."/>
            <person name="Nishi S."/>
            <person name="Hori S."/>
            <person name="Arai W."/>
            <person name="Tsubouchi T."/>
            <person name="Morono Y."/>
            <person name="Uchiyama I."/>
            <person name="Ito T."/>
            <person name="Fujiyama A."/>
            <person name="Inagaki F."/>
            <person name="Takami H."/>
        </authorList>
    </citation>
    <scope>NUCLEOTIDE SEQUENCE</scope>
    <source>
        <strain evidence="1">Expedition CK06-06</strain>
    </source>
</reference>
<protein>
    <submittedName>
        <fullName evidence="1">Uncharacterized protein</fullName>
    </submittedName>
</protein>